<sequence length="137" mass="15081">MDAQRCTRSRWRAPGIARNWVNTRSLCSQPRARRPAPRLFLPNLPFVIVYLHADTLSGCAGAGMPCRTASALSWRGTIKCQDAPSSMALPTWLSSRTPRDTDSLVVATWPSSGIKDVFEDLKVSGSAVRGQTYRYGP</sequence>
<keyword evidence="2" id="KW-1185">Reference proteome</keyword>
<evidence type="ECO:0000313" key="2">
    <source>
        <dbReference type="Proteomes" id="UP000299102"/>
    </source>
</evidence>
<gene>
    <name evidence="1" type="ORF">EVAR_17758_1</name>
</gene>
<proteinExistence type="predicted"/>
<dbReference type="EMBL" id="BGZK01000086">
    <property type="protein sequence ID" value="GBP17266.1"/>
    <property type="molecule type" value="Genomic_DNA"/>
</dbReference>
<organism evidence="1 2">
    <name type="scientific">Eumeta variegata</name>
    <name type="common">Bagworm moth</name>
    <name type="synonym">Eumeta japonica</name>
    <dbReference type="NCBI Taxonomy" id="151549"/>
    <lineage>
        <taxon>Eukaryota</taxon>
        <taxon>Metazoa</taxon>
        <taxon>Ecdysozoa</taxon>
        <taxon>Arthropoda</taxon>
        <taxon>Hexapoda</taxon>
        <taxon>Insecta</taxon>
        <taxon>Pterygota</taxon>
        <taxon>Neoptera</taxon>
        <taxon>Endopterygota</taxon>
        <taxon>Lepidoptera</taxon>
        <taxon>Glossata</taxon>
        <taxon>Ditrysia</taxon>
        <taxon>Tineoidea</taxon>
        <taxon>Psychidae</taxon>
        <taxon>Oiketicinae</taxon>
        <taxon>Eumeta</taxon>
    </lineage>
</organism>
<accession>A0A4C1TTY7</accession>
<reference evidence="1 2" key="1">
    <citation type="journal article" date="2019" name="Commun. Biol.">
        <title>The bagworm genome reveals a unique fibroin gene that provides high tensile strength.</title>
        <authorList>
            <person name="Kono N."/>
            <person name="Nakamura H."/>
            <person name="Ohtoshi R."/>
            <person name="Tomita M."/>
            <person name="Numata K."/>
            <person name="Arakawa K."/>
        </authorList>
    </citation>
    <scope>NUCLEOTIDE SEQUENCE [LARGE SCALE GENOMIC DNA]</scope>
</reference>
<name>A0A4C1TTY7_EUMVA</name>
<protein>
    <submittedName>
        <fullName evidence="1">Uncharacterized protein</fullName>
    </submittedName>
</protein>
<dbReference type="Proteomes" id="UP000299102">
    <property type="component" value="Unassembled WGS sequence"/>
</dbReference>
<comment type="caution">
    <text evidence="1">The sequence shown here is derived from an EMBL/GenBank/DDBJ whole genome shotgun (WGS) entry which is preliminary data.</text>
</comment>
<dbReference type="AlphaFoldDB" id="A0A4C1TTY7"/>
<evidence type="ECO:0000313" key="1">
    <source>
        <dbReference type="EMBL" id="GBP17266.1"/>
    </source>
</evidence>